<organism evidence="1 2">
    <name type="scientific">Carpinus fangiana</name>
    <dbReference type="NCBI Taxonomy" id="176857"/>
    <lineage>
        <taxon>Eukaryota</taxon>
        <taxon>Viridiplantae</taxon>
        <taxon>Streptophyta</taxon>
        <taxon>Embryophyta</taxon>
        <taxon>Tracheophyta</taxon>
        <taxon>Spermatophyta</taxon>
        <taxon>Magnoliopsida</taxon>
        <taxon>eudicotyledons</taxon>
        <taxon>Gunneridae</taxon>
        <taxon>Pentapetalae</taxon>
        <taxon>rosids</taxon>
        <taxon>fabids</taxon>
        <taxon>Fagales</taxon>
        <taxon>Betulaceae</taxon>
        <taxon>Carpinus</taxon>
    </lineage>
</organism>
<accession>A0A5N6KYZ9</accession>
<dbReference type="EMBL" id="VIBQ01000024">
    <property type="protein sequence ID" value="KAB8388298.1"/>
    <property type="molecule type" value="Genomic_DNA"/>
</dbReference>
<name>A0A5N6KYZ9_9ROSI</name>
<dbReference type="OrthoDB" id="1901675at2759"/>
<dbReference type="AlphaFoldDB" id="A0A5N6KYZ9"/>
<keyword evidence="2" id="KW-1185">Reference proteome</keyword>
<protein>
    <submittedName>
        <fullName evidence="1">Uncharacterized protein</fullName>
    </submittedName>
</protein>
<sequence length="69" mass="7644">MIRCASTSSKDAIVVGDDGDGLTIDQVAIKSKRCLGDDEAESSHRCLDDEREAKRLRFDHNSEMNMDAD</sequence>
<proteinExistence type="predicted"/>
<comment type="caution">
    <text evidence="1">The sequence shown here is derived from an EMBL/GenBank/DDBJ whole genome shotgun (WGS) entry which is preliminary data.</text>
</comment>
<dbReference type="Proteomes" id="UP000327013">
    <property type="component" value="Unassembled WGS sequence"/>
</dbReference>
<evidence type="ECO:0000313" key="1">
    <source>
        <dbReference type="EMBL" id="KAB8388298.1"/>
    </source>
</evidence>
<reference evidence="1 2" key="1">
    <citation type="submission" date="2019-06" db="EMBL/GenBank/DDBJ databases">
        <title>A chromosomal-level reference genome of Carpinus fangiana (Coryloideae, Betulaceae).</title>
        <authorList>
            <person name="Yang X."/>
            <person name="Wang Z."/>
            <person name="Zhang L."/>
            <person name="Hao G."/>
            <person name="Liu J."/>
            <person name="Yang Y."/>
        </authorList>
    </citation>
    <scope>NUCLEOTIDE SEQUENCE [LARGE SCALE GENOMIC DNA]</scope>
    <source>
        <strain evidence="1">Cfa_2016G</strain>
        <tissue evidence="1">Leaf</tissue>
    </source>
</reference>
<gene>
    <name evidence="1" type="ORF">FH972_024772</name>
</gene>
<evidence type="ECO:0000313" key="2">
    <source>
        <dbReference type="Proteomes" id="UP000327013"/>
    </source>
</evidence>